<reference evidence="1 2" key="1">
    <citation type="submission" date="2020-03" db="EMBL/GenBank/DDBJ databases">
        <title>Sequencing the genomes of 1000 actinobacteria strains.</title>
        <authorList>
            <person name="Klenk H.-P."/>
        </authorList>
    </citation>
    <scope>NUCLEOTIDE SEQUENCE [LARGE SCALE GENOMIC DNA]</scope>
    <source>
        <strain evidence="1 2">DSM 45668</strain>
    </source>
</reference>
<accession>A0ABX0SQ18</accession>
<sequence>MNEASRMNIVVFQVNGDEDDLLRGTAPAEAEDAIRQAWRQVQGERQVQASDITRVHSVWQPSRVDRVFLAATFRGAEITHEFDRPADGGWSAVLEAATDPVTKAEAEHLRDVVVQAESEGEWLPTLHTYDGPLKLYASLPLVGDRLHLGFAKVTVTPEGRVRMSHLMKYELDALSEDEFDVLAGEAVGNLRRGLMVKVHPHPDNGALVVLERGGNSLCAASAVVMDDFAESIGAHVGEDELLVALVSPDHVYVAGRNSGWAEQLADWVRTSPDTSGDLVPSLLLVDSSGIREIIAERPTGRVPAAPA</sequence>
<dbReference type="EMBL" id="JAANOU010000001">
    <property type="protein sequence ID" value="NIH78735.1"/>
    <property type="molecule type" value="Genomic_DNA"/>
</dbReference>
<gene>
    <name evidence="1" type="ORF">FHX46_001265</name>
</gene>
<organism evidence="1 2">
    <name type="scientific">Amycolatopsis viridis</name>
    <dbReference type="NCBI Taxonomy" id="185678"/>
    <lineage>
        <taxon>Bacteria</taxon>
        <taxon>Bacillati</taxon>
        <taxon>Actinomycetota</taxon>
        <taxon>Actinomycetes</taxon>
        <taxon>Pseudonocardiales</taxon>
        <taxon>Pseudonocardiaceae</taxon>
        <taxon>Amycolatopsis</taxon>
    </lineage>
</organism>
<proteinExistence type="predicted"/>
<dbReference type="RefSeq" id="WP_167111502.1">
    <property type="nucleotide sequence ID" value="NZ_JAANOU010000001.1"/>
</dbReference>
<dbReference type="Proteomes" id="UP000754495">
    <property type="component" value="Unassembled WGS sequence"/>
</dbReference>
<keyword evidence="2" id="KW-1185">Reference proteome</keyword>
<name>A0ABX0SQ18_9PSEU</name>
<evidence type="ECO:0000313" key="2">
    <source>
        <dbReference type="Proteomes" id="UP000754495"/>
    </source>
</evidence>
<evidence type="ECO:0000313" key="1">
    <source>
        <dbReference type="EMBL" id="NIH78735.1"/>
    </source>
</evidence>
<comment type="caution">
    <text evidence="1">The sequence shown here is derived from an EMBL/GenBank/DDBJ whole genome shotgun (WGS) entry which is preliminary data.</text>
</comment>
<protein>
    <submittedName>
        <fullName evidence="1">Uncharacterized protein</fullName>
    </submittedName>
</protein>